<dbReference type="CDD" id="cd03086">
    <property type="entry name" value="PGM3"/>
    <property type="match status" value="1"/>
</dbReference>
<feature type="binding site" evidence="14">
    <location>
        <position position="295"/>
    </location>
    <ligand>
        <name>Mg(2+)</name>
        <dbReference type="ChEBI" id="CHEBI:18420"/>
    </ligand>
</feature>
<dbReference type="InterPro" id="IPR036900">
    <property type="entry name" value="A-D-PHexomutase_C_sf"/>
</dbReference>
<comment type="similarity">
    <text evidence="3 11">Belongs to the phosphohexose mutase family.</text>
</comment>
<comment type="cofactor">
    <cofactor evidence="11 14">
        <name>Mg(2+)</name>
        <dbReference type="ChEBI" id="CHEBI:18420"/>
    </cofactor>
    <text evidence="11 14">Binds 1 Mg(2+) ion per subunit.</text>
</comment>
<evidence type="ECO:0000313" key="20">
    <source>
        <dbReference type="Proteomes" id="UP000187013"/>
    </source>
</evidence>
<evidence type="ECO:0000256" key="10">
    <source>
        <dbReference type="ARBA" id="ARBA00032065"/>
    </source>
</evidence>
<feature type="binding site" evidence="14">
    <location>
        <position position="297"/>
    </location>
    <ligand>
        <name>Mg(2+)</name>
        <dbReference type="ChEBI" id="CHEBI:18420"/>
    </ligand>
</feature>
<evidence type="ECO:0000256" key="12">
    <source>
        <dbReference type="PIRSR" id="PIRSR016408-1"/>
    </source>
</evidence>
<reference evidence="19 20" key="1">
    <citation type="submission" date="2016-08" db="EMBL/GenBank/DDBJ databases">
        <title>Draft genome sequence of allopolyploid Zygosaccharomyces rouxii.</title>
        <authorList>
            <person name="Watanabe J."/>
            <person name="Uehara K."/>
            <person name="Mogi Y."/>
            <person name="Tsukioka Y."/>
        </authorList>
    </citation>
    <scope>NUCLEOTIDE SEQUENCE [LARGE SCALE GENOMIC DNA]</scope>
    <source>
        <strain evidence="19 20">NBRC 110957</strain>
    </source>
</reference>
<feature type="domain" description="Phosphoacetylglucosamine mutase AMG1" evidence="17">
    <location>
        <begin position="316"/>
        <end position="452"/>
    </location>
</feature>
<evidence type="ECO:0000256" key="1">
    <source>
        <dbReference type="ARBA" id="ARBA00000558"/>
    </source>
</evidence>
<evidence type="ECO:0000313" key="19">
    <source>
        <dbReference type="EMBL" id="GAV49783.1"/>
    </source>
</evidence>
<dbReference type="SUPFAM" id="SSF53738">
    <property type="entry name" value="Phosphoglucomutase, first 3 domains"/>
    <property type="match status" value="3"/>
</dbReference>
<evidence type="ECO:0000256" key="2">
    <source>
        <dbReference type="ARBA" id="ARBA00004865"/>
    </source>
</evidence>
<evidence type="ECO:0000256" key="14">
    <source>
        <dbReference type="PIRSR" id="PIRSR016408-3"/>
    </source>
</evidence>
<dbReference type="InterPro" id="IPR016066">
    <property type="entry name" value="A-D-PHexomutase_CS"/>
</dbReference>
<dbReference type="Pfam" id="PF21404">
    <property type="entry name" value="AMG1_III"/>
    <property type="match status" value="1"/>
</dbReference>
<name>A0A1Q3A2C2_ZYGRO</name>
<dbReference type="PANTHER" id="PTHR45955:SF1">
    <property type="entry name" value="PHOSPHOACETYLGLUCOSAMINE MUTASE"/>
    <property type="match status" value="1"/>
</dbReference>
<organism evidence="19 20">
    <name type="scientific">Zygosaccharomyces rouxii</name>
    <dbReference type="NCBI Taxonomy" id="4956"/>
    <lineage>
        <taxon>Eukaryota</taxon>
        <taxon>Fungi</taxon>
        <taxon>Dikarya</taxon>
        <taxon>Ascomycota</taxon>
        <taxon>Saccharomycotina</taxon>
        <taxon>Saccharomycetes</taxon>
        <taxon>Saccharomycetales</taxon>
        <taxon>Saccharomycetaceae</taxon>
        <taxon>Zygosaccharomyces</taxon>
    </lineage>
</organism>
<sequence length="550" mass="60359">MLAVDTLTKLIDQYCSNSDRHYVYGTAGFRGPAATLDTVLFATGILACLRSLALKGDVIGVMVTASHNPPVDNGVKVVEPDGSMMPESWEPLATELANTLAIKGSSHERAQATHSWLQRELKGQLQSANNSYNEGIVPTLVVGRDSRESGPKLLSCLVASAKELFHAKIHDQGLLTTPQLHFLTSETAKGVANVTESRYYEHFLQAWDYVAQLHGIGESLPTISSLTIDAANGIGAPKFQELLSQWACRGQVHFINDKWTNPELLNHECGADFVKSNQRCPLGFNDSTGLGCSYDGDADRVVFYYINEANEFCLLDGDRISGLFAHFFAGILKQAGLQSELSLGVVQTAYANGNSTEYLQKTLQVPVSCAKTGVKHLHHEAVTKYDIGIYFEANGHGTIIFSPKFYKVIKEQKERSVAVETLEAFSRLINQTVGDAISDMLGVLAALSISKWTPEHWGQEFTDLPNRLAKVVVPDRSVFITTDQERRLTKPEGLQQKIDEAVKCFQQGRSFVRASGTEDAVRVYAEAASLEDVEKLSNTVKELVVKSVQN</sequence>
<dbReference type="InterPro" id="IPR049022">
    <property type="entry name" value="AMG1_III"/>
</dbReference>
<evidence type="ECO:0000259" key="15">
    <source>
        <dbReference type="Pfam" id="PF00408"/>
    </source>
</evidence>
<dbReference type="GO" id="GO:0000287">
    <property type="term" value="F:magnesium ion binding"/>
    <property type="evidence" value="ECO:0007669"/>
    <property type="project" value="InterPro"/>
</dbReference>
<dbReference type="Pfam" id="PF02878">
    <property type="entry name" value="PGM_PMM_I"/>
    <property type="match status" value="1"/>
</dbReference>
<dbReference type="InterPro" id="IPR049023">
    <property type="entry name" value="AMG1_II"/>
</dbReference>
<evidence type="ECO:0000256" key="13">
    <source>
        <dbReference type="PIRSR" id="PIRSR016408-2"/>
    </source>
</evidence>
<dbReference type="GO" id="GO:0004610">
    <property type="term" value="F:phosphoacetylglucosamine mutase activity"/>
    <property type="evidence" value="ECO:0007669"/>
    <property type="project" value="UniProtKB-UniRule"/>
</dbReference>
<dbReference type="eggNOG" id="KOG2537">
    <property type="taxonomic scope" value="Eukaryota"/>
</dbReference>
<comment type="catalytic activity">
    <reaction evidence="1 11">
        <text>N-acetyl-alpha-D-glucosamine 1-phosphate = N-acetyl-D-glucosamine 6-phosphate</text>
        <dbReference type="Rhea" id="RHEA:23804"/>
        <dbReference type="ChEBI" id="CHEBI:57513"/>
        <dbReference type="ChEBI" id="CHEBI:57776"/>
        <dbReference type="EC" id="5.4.2.3"/>
    </reaction>
</comment>
<evidence type="ECO:0000259" key="18">
    <source>
        <dbReference type="Pfam" id="PF21405"/>
    </source>
</evidence>
<dbReference type="InterPro" id="IPR016657">
    <property type="entry name" value="PAGM"/>
</dbReference>
<dbReference type="GO" id="GO:0006048">
    <property type="term" value="P:UDP-N-acetylglucosamine biosynthetic process"/>
    <property type="evidence" value="ECO:0007669"/>
    <property type="project" value="UniProtKB-UniRule"/>
</dbReference>
<comment type="pathway">
    <text evidence="2 11">Nucleotide-sugar biosynthesis; UDP-N-acetyl-alpha-D-glucosamine biosynthesis; N-acetyl-alpha-D-glucosamine 1-phosphate from alpha-D-glucosamine 6-phosphate (route I): step 2/2.</text>
</comment>
<evidence type="ECO:0000256" key="5">
    <source>
        <dbReference type="ARBA" id="ARBA00022553"/>
    </source>
</evidence>
<dbReference type="Gene3D" id="3.30.310.50">
    <property type="entry name" value="Alpha-D-phosphohexomutase, C-terminal domain"/>
    <property type="match status" value="1"/>
</dbReference>
<dbReference type="InterPro" id="IPR005844">
    <property type="entry name" value="A-D-PHexomutase_a/b/a-I"/>
</dbReference>
<feature type="domain" description="Alpha-D-phosphohexomutase C-terminal" evidence="15">
    <location>
        <begin position="488"/>
        <end position="540"/>
    </location>
</feature>
<evidence type="ECO:0000256" key="7">
    <source>
        <dbReference type="ARBA" id="ARBA00022842"/>
    </source>
</evidence>
<dbReference type="OrthoDB" id="1928at2759"/>
<dbReference type="SUPFAM" id="SSF55957">
    <property type="entry name" value="Phosphoglucomutase, C-terminal domain"/>
    <property type="match status" value="1"/>
</dbReference>
<dbReference type="FunFam" id="3.40.120.10:FF:000013">
    <property type="entry name" value="Phosphoacetylglucosamine mutase"/>
    <property type="match status" value="1"/>
</dbReference>
<feature type="domain" description="Alpha-D-phosphohexomutase alpha/beta/alpha" evidence="16">
    <location>
        <begin position="59"/>
        <end position="90"/>
    </location>
</feature>
<evidence type="ECO:0000256" key="6">
    <source>
        <dbReference type="ARBA" id="ARBA00022723"/>
    </source>
</evidence>
<dbReference type="FunFam" id="3.30.310.50:FF:000003">
    <property type="entry name" value="Phosphoacetylglucosamine mutase"/>
    <property type="match status" value="1"/>
</dbReference>
<evidence type="ECO:0000256" key="11">
    <source>
        <dbReference type="PIRNR" id="PIRNR016408"/>
    </source>
</evidence>
<feature type="binding site" description="via phosphate group" evidence="14">
    <location>
        <position position="66"/>
    </location>
    <ligand>
        <name>Mg(2+)</name>
        <dbReference type="ChEBI" id="CHEBI:18420"/>
    </ligand>
</feature>
<gene>
    <name evidence="19" type="ORF">ZYGR_0R00240</name>
</gene>
<proteinExistence type="inferred from homology"/>
<keyword evidence="7 11" id="KW-0460">Magnesium</keyword>
<dbReference type="EC" id="5.4.2.3" evidence="4 11"/>
<dbReference type="Proteomes" id="UP000187013">
    <property type="component" value="Unassembled WGS sequence"/>
</dbReference>
<feature type="binding site" evidence="13">
    <location>
        <position position="522"/>
    </location>
    <ligand>
        <name>substrate</name>
    </ligand>
</feature>
<comment type="function">
    <text evidence="11">Catalyzes the conversion of GlcNAc-6-P into GlcNAc-1-P during the synthesis of uridine diphosphate/UDP-GlcNAc, which is a biosynthetic precursor of chitin and also supplies the amino sugars for N-linked oligosaccharides of glycoproteins.</text>
</comment>
<feature type="binding site" evidence="14">
    <location>
        <position position="299"/>
    </location>
    <ligand>
        <name>Mg(2+)</name>
        <dbReference type="ChEBI" id="CHEBI:18420"/>
    </ligand>
</feature>
<dbReference type="PROSITE" id="PS00710">
    <property type="entry name" value="PGM_PMM"/>
    <property type="match status" value="1"/>
</dbReference>
<keyword evidence="6 11" id="KW-0479">Metal-binding</keyword>
<feature type="binding site" evidence="13">
    <location>
        <begin position="392"/>
        <end position="394"/>
    </location>
    <ligand>
        <name>substrate</name>
    </ligand>
</feature>
<dbReference type="AlphaFoldDB" id="A0A1Q3A2C2"/>
<feature type="binding site" evidence="13">
    <location>
        <begin position="513"/>
        <end position="517"/>
    </location>
    <ligand>
        <name>substrate</name>
    </ligand>
</feature>
<evidence type="ECO:0000259" key="17">
    <source>
        <dbReference type="Pfam" id="PF21404"/>
    </source>
</evidence>
<dbReference type="EMBL" id="BDGX01000018">
    <property type="protein sequence ID" value="GAV49783.1"/>
    <property type="molecule type" value="Genomic_DNA"/>
</dbReference>
<keyword evidence="8 11" id="KW-0413">Isomerase</keyword>
<dbReference type="Pfam" id="PF21405">
    <property type="entry name" value="AMG1_II"/>
    <property type="match status" value="1"/>
</dbReference>
<dbReference type="Gene3D" id="3.40.120.10">
    <property type="entry name" value="Alpha-D-Glucose-1,6-Bisphosphate, subunit A, domain 3"/>
    <property type="match status" value="2"/>
</dbReference>
<accession>A0A1Q3A2C2</accession>
<feature type="domain" description="Phosphoacetylglucosamine mutase AMG1" evidence="18">
    <location>
        <begin position="194"/>
        <end position="302"/>
    </location>
</feature>
<evidence type="ECO:0000259" key="16">
    <source>
        <dbReference type="Pfam" id="PF02878"/>
    </source>
</evidence>
<protein>
    <recommendedName>
        <fullName evidence="4 11">Phosphoacetylglucosamine mutase</fullName>
        <shortName evidence="11">PAGM</shortName>
        <ecNumber evidence="4 11">5.4.2.3</ecNumber>
    </recommendedName>
    <alternativeName>
        <fullName evidence="10 11">Acetylglucosamine phosphomutase</fullName>
    </alternativeName>
    <alternativeName>
        <fullName evidence="9 11">N-acetylglucosamine-phosphate mutase</fullName>
    </alternativeName>
</protein>
<evidence type="ECO:0000256" key="3">
    <source>
        <dbReference type="ARBA" id="ARBA00010231"/>
    </source>
</evidence>
<evidence type="ECO:0000256" key="9">
    <source>
        <dbReference type="ARBA" id="ARBA00031926"/>
    </source>
</evidence>
<comment type="caution">
    <text evidence="19">The sequence shown here is derived from an EMBL/GenBank/DDBJ whole genome shotgun (WGS) entry which is preliminary data.</text>
</comment>
<dbReference type="UniPathway" id="UPA00113">
    <property type="reaction ID" value="UER00530"/>
</dbReference>
<keyword evidence="5" id="KW-0597">Phosphoprotein</keyword>
<dbReference type="InterPro" id="IPR005843">
    <property type="entry name" value="A-D-PHexomutase_C"/>
</dbReference>
<dbReference type="PIRSF" id="PIRSF016408">
    <property type="entry name" value="PAGM"/>
    <property type="match status" value="1"/>
</dbReference>
<dbReference type="Pfam" id="PF00408">
    <property type="entry name" value="PGM_PMM_IV"/>
    <property type="match status" value="1"/>
</dbReference>
<evidence type="ECO:0000256" key="4">
    <source>
        <dbReference type="ARBA" id="ARBA00012731"/>
    </source>
</evidence>
<dbReference type="InterPro" id="IPR016055">
    <property type="entry name" value="A-D-PHexomutase_a/b/a-I/II/III"/>
</dbReference>
<dbReference type="GO" id="GO:0005975">
    <property type="term" value="P:carbohydrate metabolic process"/>
    <property type="evidence" value="ECO:0007669"/>
    <property type="project" value="InterPro"/>
</dbReference>
<feature type="active site" description="Phosphoserine intermediate" evidence="12">
    <location>
        <position position="66"/>
    </location>
</feature>
<dbReference type="PANTHER" id="PTHR45955">
    <property type="entry name" value="PHOSPHOACETYLGLUCOSAMINE MUTASE"/>
    <property type="match status" value="1"/>
</dbReference>
<evidence type="ECO:0000256" key="8">
    <source>
        <dbReference type="ARBA" id="ARBA00023235"/>
    </source>
</evidence>